<dbReference type="RefSeq" id="WP_143695937.1">
    <property type="nucleotide sequence ID" value="NZ_CAKMTZ010000093.1"/>
</dbReference>
<accession>A0AAU9QJ42</accession>
<reference evidence="1" key="1">
    <citation type="submission" date="2022-01" db="EMBL/GenBank/DDBJ databases">
        <authorList>
            <person name="Lagorce A."/>
        </authorList>
    </citation>
    <scope>NUCLEOTIDE SEQUENCE</scope>
    <source>
        <strain evidence="1">Th15_F1_A12</strain>
    </source>
</reference>
<evidence type="ECO:0000313" key="2">
    <source>
        <dbReference type="Proteomes" id="UP001295462"/>
    </source>
</evidence>
<sequence>MCKMCVDGICTNRCVPPSKSVKTVADVARNFLSTNPTQEQKDLFFEVLQLLRETNRDAMEAVKDTNRALDLCEKAINQTDLATNHTEVVMAVVDKAMINPSMH</sequence>
<proteinExistence type="predicted"/>
<name>A0AAU9QJ42_9VIBR</name>
<dbReference type="EMBL" id="CAKMUD010000071">
    <property type="protein sequence ID" value="CAH1582817.1"/>
    <property type="molecule type" value="Genomic_DNA"/>
</dbReference>
<comment type="caution">
    <text evidence="1">The sequence shown here is derived from an EMBL/GenBank/DDBJ whole genome shotgun (WGS) entry which is preliminary data.</text>
</comment>
<organism evidence="1 2">
    <name type="scientific">Vibrio jasicida</name>
    <dbReference type="NCBI Taxonomy" id="766224"/>
    <lineage>
        <taxon>Bacteria</taxon>
        <taxon>Pseudomonadati</taxon>
        <taxon>Pseudomonadota</taxon>
        <taxon>Gammaproteobacteria</taxon>
        <taxon>Vibrionales</taxon>
        <taxon>Vibrionaceae</taxon>
        <taxon>Vibrio</taxon>
    </lineage>
</organism>
<dbReference type="AlphaFoldDB" id="A0AAU9QJ42"/>
<evidence type="ECO:0000313" key="1">
    <source>
        <dbReference type="EMBL" id="CAH1582817.1"/>
    </source>
</evidence>
<protein>
    <submittedName>
        <fullName evidence="1">Uncharacterized protein</fullName>
    </submittedName>
</protein>
<gene>
    <name evidence="1" type="ORF">THF1A12_190025</name>
</gene>
<dbReference type="Proteomes" id="UP001295462">
    <property type="component" value="Unassembled WGS sequence"/>
</dbReference>